<dbReference type="InterPro" id="IPR001283">
    <property type="entry name" value="CRISP-related"/>
</dbReference>
<sequence length="305" mass="32198">MLVNSIFIAALAAIASASPVAQFTSASMTTAAISVTVGVPTPLVTEDRLVARAALPTCNPNNVYIVKQQKPQSSAFCSSWRAAGSVHKAPLTVTGLNTKQISNICSCILTGKYVTNAPFTVKTSTTKTTAAAVSHATTYQQRVLVHHNVHRANHSASALTWSSSLANTAAKIANSCVYAHDVNTDGGGYGQNIAAGVTPDKISAVITDLFYNGEVNYYTQYGKSDTDMSNFEKWGHFSQVVWKSTTQVGCATVDCSAKGLQNVGSNVAPYFTVCNYGPPGNYLGQFGTQVGASLKKPTVQYTYGL</sequence>
<dbReference type="Pfam" id="PF00188">
    <property type="entry name" value="CAP"/>
    <property type="match status" value="1"/>
</dbReference>
<accession>A0ABR3PGQ8</accession>
<dbReference type="InterPro" id="IPR002413">
    <property type="entry name" value="V5_allergen-like"/>
</dbReference>
<comment type="caution">
    <text evidence="3">The sequence shown here is derived from an EMBL/GenBank/DDBJ whole genome shotgun (WGS) entry which is preliminary data.</text>
</comment>
<feature type="signal peptide" evidence="1">
    <location>
        <begin position="1"/>
        <end position="17"/>
    </location>
</feature>
<reference evidence="3 4" key="1">
    <citation type="submission" date="2024-07" db="EMBL/GenBank/DDBJ databases">
        <title>Draft sequence of the Neodothiora populina.</title>
        <authorList>
            <person name="Drown D.D."/>
            <person name="Schuette U.S."/>
            <person name="Buechlein A.B."/>
            <person name="Rusch D.R."/>
            <person name="Winton L.W."/>
            <person name="Adams G.A."/>
        </authorList>
    </citation>
    <scope>NUCLEOTIDE SEQUENCE [LARGE SCALE GENOMIC DNA]</scope>
    <source>
        <strain evidence="3 4">CPC 39397</strain>
    </source>
</reference>
<evidence type="ECO:0000259" key="2">
    <source>
        <dbReference type="SMART" id="SM00198"/>
    </source>
</evidence>
<feature type="domain" description="SCP" evidence="2">
    <location>
        <begin position="138"/>
        <end position="284"/>
    </location>
</feature>
<dbReference type="PRINTS" id="PR00838">
    <property type="entry name" value="V5ALLERGEN"/>
</dbReference>
<evidence type="ECO:0000256" key="1">
    <source>
        <dbReference type="SAM" id="SignalP"/>
    </source>
</evidence>
<dbReference type="Proteomes" id="UP001562354">
    <property type="component" value="Unassembled WGS sequence"/>
</dbReference>
<proteinExistence type="predicted"/>
<dbReference type="SMART" id="SM00198">
    <property type="entry name" value="SCP"/>
    <property type="match status" value="1"/>
</dbReference>
<gene>
    <name evidence="3" type="ORF">AAFC00_002157</name>
</gene>
<dbReference type="EMBL" id="JBFMKM010000007">
    <property type="protein sequence ID" value="KAL1305242.1"/>
    <property type="molecule type" value="Genomic_DNA"/>
</dbReference>
<keyword evidence="1" id="KW-0732">Signal</keyword>
<dbReference type="SUPFAM" id="SSF55797">
    <property type="entry name" value="PR-1-like"/>
    <property type="match status" value="1"/>
</dbReference>
<feature type="chain" id="PRO_5046893253" description="SCP domain-containing protein" evidence="1">
    <location>
        <begin position="18"/>
        <end position="305"/>
    </location>
</feature>
<dbReference type="InterPro" id="IPR018244">
    <property type="entry name" value="Allrgn_V5/Tpx1_CS"/>
</dbReference>
<organism evidence="3 4">
    <name type="scientific">Neodothiora populina</name>
    <dbReference type="NCBI Taxonomy" id="2781224"/>
    <lineage>
        <taxon>Eukaryota</taxon>
        <taxon>Fungi</taxon>
        <taxon>Dikarya</taxon>
        <taxon>Ascomycota</taxon>
        <taxon>Pezizomycotina</taxon>
        <taxon>Dothideomycetes</taxon>
        <taxon>Dothideomycetidae</taxon>
        <taxon>Dothideales</taxon>
        <taxon>Dothioraceae</taxon>
        <taxon>Neodothiora</taxon>
    </lineage>
</organism>
<dbReference type="InterPro" id="IPR014044">
    <property type="entry name" value="CAP_dom"/>
</dbReference>
<dbReference type="RefSeq" id="XP_069201515.1">
    <property type="nucleotide sequence ID" value="XM_069341442.1"/>
</dbReference>
<protein>
    <recommendedName>
        <fullName evidence="2">SCP domain-containing protein</fullName>
    </recommendedName>
</protein>
<dbReference type="PRINTS" id="PR00837">
    <property type="entry name" value="V5TPXLIKE"/>
</dbReference>
<dbReference type="Gene3D" id="3.40.33.10">
    <property type="entry name" value="CAP"/>
    <property type="match status" value="1"/>
</dbReference>
<dbReference type="PANTHER" id="PTHR10334">
    <property type="entry name" value="CYSTEINE-RICH SECRETORY PROTEIN-RELATED"/>
    <property type="match status" value="1"/>
</dbReference>
<evidence type="ECO:0000313" key="3">
    <source>
        <dbReference type="EMBL" id="KAL1305242.1"/>
    </source>
</evidence>
<evidence type="ECO:0000313" key="4">
    <source>
        <dbReference type="Proteomes" id="UP001562354"/>
    </source>
</evidence>
<dbReference type="PROSITE" id="PS01009">
    <property type="entry name" value="CRISP_1"/>
    <property type="match status" value="1"/>
</dbReference>
<dbReference type="InterPro" id="IPR035940">
    <property type="entry name" value="CAP_sf"/>
</dbReference>
<keyword evidence="4" id="KW-1185">Reference proteome</keyword>
<dbReference type="GeneID" id="95975859"/>
<name>A0ABR3PGQ8_9PEZI</name>